<sequence length="116" mass="13056">MFGEELALPVVQVSIDSSMSPEENWNQVVKVLREENVLVLVGGFNTNLQSQDFGSFTPDTAQPIHHSFHKAILDALQISIAQERKRALLDLPQHRGFRACNPREELRTTVCRGRSS</sequence>
<dbReference type="EMBL" id="MU801997">
    <property type="protein sequence ID" value="KAJ3984191.1"/>
    <property type="molecule type" value="Genomic_DNA"/>
</dbReference>
<gene>
    <name evidence="1" type="ORF">F5890DRAFT_1518791</name>
</gene>
<reference evidence="1" key="1">
    <citation type="submission" date="2022-08" db="EMBL/GenBank/DDBJ databases">
        <authorList>
            <consortium name="DOE Joint Genome Institute"/>
            <person name="Min B."/>
            <person name="Riley R."/>
            <person name="Sierra-Patev S."/>
            <person name="Naranjo-Ortiz M."/>
            <person name="Looney B."/>
            <person name="Konkel Z."/>
            <person name="Slot J.C."/>
            <person name="Sakamoto Y."/>
            <person name="Steenwyk J.L."/>
            <person name="Rokas A."/>
            <person name="Carro J."/>
            <person name="Camarero S."/>
            <person name="Ferreira P."/>
            <person name="Molpeceres G."/>
            <person name="Ruiz-Duenas F.J."/>
            <person name="Serrano A."/>
            <person name="Henrissat B."/>
            <person name="Drula E."/>
            <person name="Hughes K.W."/>
            <person name="Mata J.L."/>
            <person name="Ishikawa N.K."/>
            <person name="Vargas-Isla R."/>
            <person name="Ushijima S."/>
            <person name="Smith C.A."/>
            <person name="Ahrendt S."/>
            <person name="Andreopoulos W."/>
            <person name="He G."/>
            <person name="Labutti K."/>
            <person name="Lipzen A."/>
            <person name="Ng V."/>
            <person name="Sandor L."/>
            <person name="Barry K."/>
            <person name="Martinez A.T."/>
            <person name="Xiao Y."/>
            <person name="Gibbons J.G."/>
            <person name="Terashima K."/>
            <person name="Hibbett D.S."/>
            <person name="Grigoriev I.V."/>
        </authorList>
    </citation>
    <scope>NUCLEOTIDE SEQUENCE</scope>
    <source>
        <strain evidence="1">TFB7829</strain>
    </source>
</reference>
<dbReference type="SUPFAM" id="SSF53213">
    <property type="entry name" value="LigB-like"/>
    <property type="match status" value="1"/>
</dbReference>
<dbReference type="Proteomes" id="UP001163850">
    <property type="component" value="Unassembled WGS sequence"/>
</dbReference>
<organism evidence="1 2">
    <name type="scientific">Lentinula detonsa</name>
    <dbReference type="NCBI Taxonomy" id="2804962"/>
    <lineage>
        <taxon>Eukaryota</taxon>
        <taxon>Fungi</taxon>
        <taxon>Dikarya</taxon>
        <taxon>Basidiomycota</taxon>
        <taxon>Agaricomycotina</taxon>
        <taxon>Agaricomycetes</taxon>
        <taxon>Agaricomycetidae</taxon>
        <taxon>Agaricales</taxon>
        <taxon>Marasmiineae</taxon>
        <taxon>Omphalotaceae</taxon>
        <taxon>Lentinula</taxon>
    </lineage>
</organism>
<comment type="caution">
    <text evidence="1">The sequence shown here is derived from an EMBL/GenBank/DDBJ whole genome shotgun (WGS) entry which is preliminary data.</text>
</comment>
<evidence type="ECO:0000313" key="1">
    <source>
        <dbReference type="EMBL" id="KAJ3984191.1"/>
    </source>
</evidence>
<proteinExistence type="predicted"/>
<protein>
    <submittedName>
        <fullName evidence="1">Uncharacterized protein</fullName>
    </submittedName>
</protein>
<name>A0AA38UT37_9AGAR</name>
<dbReference type="Gene3D" id="3.40.830.10">
    <property type="entry name" value="LigB-like"/>
    <property type="match status" value="1"/>
</dbReference>
<dbReference type="AlphaFoldDB" id="A0AA38UT37"/>
<evidence type="ECO:0000313" key="2">
    <source>
        <dbReference type="Proteomes" id="UP001163850"/>
    </source>
</evidence>
<accession>A0AA38UT37</accession>